<gene>
    <name evidence="1" type="ORF">EP51_09715</name>
</gene>
<sequence>MSDGLELDVAVVTDAGARLLRSAEVLRQQAAATARLEFGGAHAGRDYAAKGDAVRDALGVVGVALGQWAADAESFGHAFRAAAARYSGTDANTTAVVSGVQW</sequence>
<evidence type="ECO:0008006" key="3">
    <source>
        <dbReference type="Google" id="ProtNLM"/>
    </source>
</evidence>
<dbReference type="AlphaFoldDB" id="A0A076EF17"/>
<accession>A0A076EF17</accession>
<name>A0A076EF17_RHOOP</name>
<reference evidence="1 2" key="1">
    <citation type="submission" date="2014-07" db="EMBL/GenBank/DDBJ databases">
        <title>Genome Sequence of Rhodococcus opacus Strain R7, a Biodegrader of Mono- and Polycyclic Aromatic Hydrocarbons.</title>
        <authorList>
            <person name="Di Gennaro P."/>
            <person name="Zampolli J."/>
            <person name="Presti I."/>
            <person name="Cappelletti M."/>
            <person name="D'Ursi P."/>
            <person name="Orro A."/>
            <person name="Mezzelani A."/>
            <person name="Milanesi L."/>
        </authorList>
    </citation>
    <scope>NUCLEOTIDE SEQUENCE [LARGE SCALE GENOMIC DNA]</scope>
    <source>
        <strain evidence="1 2">R7</strain>
    </source>
</reference>
<dbReference type="EMBL" id="CP008947">
    <property type="protein sequence ID" value="AII04865.1"/>
    <property type="molecule type" value="Genomic_DNA"/>
</dbReference>
<proteinExistence type="predicted"/>
<organism evidence="1 2">
    <name type="scientific">Rhodococcus opacus</name>
    <name type="common">Nocardia opaca</name>
    <dbReference type="NCBI Taxonomy" id="37919"/>
    <lineage>
        <taxon>Bacteria</taxon>
        <taxon>Bacillati</taxon>
        <taxon>Actinomycetota</taxon>
        <taxon>Actinomycetes</taxon>
        <taxon>Mycobacteriales</taxon>
        <taxon>Nocardiaceae</taxon>
        <taxon>Rhodococcus</taxon>
    </lineage>
</organism>
<evidence type="ECO:0000313" key="1">
    <source>
        <dbReference type="EMBL" id="AII04865.1"/>
    </source>
</evidence>
<evidence type="ECO:0000313" key="2">
    <source>
        <dbReference type="Proteomes" id="UP000028488"/>
    </source>
</evidence>
<protein>
    <recommendedName>
        <fullName evidence="3">Excreted virulence factor EspC (Type VII ESX diderm)</fullName>
    </recommendedName>
</protein>
<dbReference type="Proteomes" id="UP000028488">
    <property type="component" value="Chromosome"/>
</dbReference>
<dbReference type="RefSeq" id="WP_128639097.1">
    <property type="nucleotide sequence ID" value="NZ_CP008947.1"/>
</dbReference>